<evidence type="ECO:0000256" key="12">
    <source>
        <dbReference type="SAM" id="MobiDB-lite"/>
    </source>
</evidence>
<feature type="region of interest" description="Disordered" evidence="12">
    <location>
        <begin position="136"/>
        <end position="161"/>
    </location>
</feature>
<protein>
    <recommendedName>
        <fullName evidence="15">Protein CCSMST1</fullName>
    </recommendedName>
</protein>
<dbReference type="AlphaFoldDB" id="A0A401PKQ8"/>
<dbReference type="PANTHER" id="PTHR35268:SF1">
    <property type="entry name" value="UBIQUINOL-CYTOCHROME-C REDUCTASE COMPLEX ASSEMBLY FACTOR 4"/>
    <property type="match status" value="1"/>
</dbReference>
<evidence type="ECO:0000256" key="5">
    <source>
        <dbReference type="ARBA" id="ARBA00022729"/>
    </source>
</evidence>
<keyword evidence="10" id="KW-0472">Membrane</keyword>
<feature type="region of interest" description="Disordered" evidence="12">
    <location>
        <begin position="46"/>
        <end position="65"/>
    </location>
</feature>
<dbReference type="Proteomes" id="UP000288216">
    <property type="component" value="Unassembled WGS sequence"/>
</dbReference>
<comment type="similarity">
    <text evidence="11">Belongs to the UQCC4 family.</text>
</comment>
<dbReference type="EMBL" id="BFAA01000719">
    <property type="protein sequence ID" value="GCB73712.1"/>
    <property type="molecule type" value="Genomic_DNA"/>
</dbReference>
<evidence type="ECO:0000256" key="11">
    <source>
        <dbReference type="ARBA" id="ARBA00034713"/>
    </source>
</evidence>
<keyword evidence="14" id="KW-1185">Reference proteome</keyword>
<dbReference type="InterPro" id="IPR023248">
    <property type="entry name" value="UQCC4_vert"/>
</dbReference>
<accession>A0A401PKQ8</accession>
<keyword evidence="8" id="KW-1133">Transmembrane helix</keyword>
<evidence type="ECO:0000313" key="13">
    <source>
        <dbReference type="EMBL" id="GCB73712.1"/>
    </source>
</evidence>
<evidence type="ECO:0000256" key="3">
    <source>
        <dbReference type="ARBA" id="ARBA00022660"/>
    </source>
</evidence>
<evidence type="ECO:0008006" key="15">
    <source>
        <dbReference type="Google" id="ProtNLM"/>
    </source>
</evidence>
<organism evidence="13 14">
    <name type="scientific">Scyliorhinus torazame</name>
    <name type="common">Cloudy catshark</name>
    <name type="synonym">Catulus torazame</name>
    <dbReference type="NCBI Taxonomy" id="75743"/>
    <lineage>
        <taxon>Eukaryota</taxon>
        <taxon>Metazoa</taxon>
        <taxon>Chordata</taxon>
        <taxon>Craniata</taxon>
        <taxon>Vertebrata</taxon>
        <taxon>Chondrichthyes</taxon>
        <taxon>Elasmobranchii</taxon>
        <taxon>Galeomorphii</taxon>
        <taxon>Galeoidea</taxon>
        <taxon>Carcharhiniformes</taxon>
        <taxon>Scyliorhinidae</taxon>
        <taxon>Scyliorhinus</taxon>
    </lineage>
</organism>
<keyword evidence="9" id="KW-0496">Mitochondrion</keyword>
<keyword evidence="6" id="KW-0999">Mitochondrion inner membrane</keyword>
<dbReference type="InterPro" id="IPR029160">
    <property type="entry name" value="UQCC4"/>
</dbReference>
<dbReference type="STRING" id="75743.A0A401PKQ8"/>
<keyword evidence="2" id="KW-0813">Transport</keyword>
<reference evidence="13 14" key="1">
    <citation type="journal article" date="2018" name="Nat. Ecol. Evol.">
        <title>Shark genomes provide insights into elasmobranch evolution and the origin of vertebrates.</title>
        <authorList>
            <person name="Hara Y"/>
            <person name="Yamaguchi K"/>
            <person name="Onimaru K"/>
            <person name="Kadota M"/>
            <person name="Koyanagi M"/>
            <person name="Keeley SD"/>
            <person name="Tatsumi K"/>
            <person name="Tanaka K"/>
            <person name="Motone F"/>
            <person name="Kageyama Y"/>
            <person name="Nozu R"/>
            <person name="Adachi N"/>
            <person name="Nishimura O"/>
            <person name="Nakagawa R"/>
            <person name="Tanegashima C"/>
            <person name="Kiyatake I"/>
            <person name="Matsumoto R"/>
            <person name="Murakumo K"/>
            <person name="Nishida K"/>
            <person name="Terakita A"/>
            <person name="Kuratani S"/>
            <person name="Sato K"/>
            <person name="Hyodo S Kuraku.S."/>
        </authorList>
    </citation>
    <scope>NUCLEOTIDE SEQUENCE [LARGE SCALE GENOMIC DNA]</scope>
</reference>
<evidence type="ECO:0000256" key="7">
    <source>
        <dbReference type="ARBA" id="ARBA00022982"/>
    </source>
</evidence>
<evidence type="ECO:0000256" key="10">
    <source>
        <dbReference type="ARBA" id="ARBA00023136"/>
    </source>
</evidence>
<dbReference type="OMA" id="WCFLRDE"/>
<dbReference type="PANTHER" id="PTHR35268">
    <property type="entry name" value="PROTEIN CCSMST1"/>
    <property type="match status" value="1"/>
</dbReference>
<evidence type="ECO:0000256" key="9">
    <source>
        <dbReference type="ARBA" id="ARBA00023128"/>
    </source>
</evidence>
<evidence type="ECO:0000256" key="8">
    <source>
        <dbReference type="ARBA" id="ARBA00022989"/>
    </source>
</evidence>
<evidence type="ECO:0000256" key="2">
    <source>
        <dbReference type="ARBA" id="ARBA00022448"/>
    </source>
</evidence>
<name>A0A401PKQ8_SCYTO</name>
<comment type="caution">
    <text evidence="13">The sequence shown here is derived from an EMBL/GenBank/DDBJ whole genome shotgun (WGS) entry which is preliminary data.</text>
</comment>
<gene>
    <name evidence="13" type="ORF">scyTo_0002793</name>
</gene>
<feature type="compositionally biased region" description="Polar residues" evidence="12">
    <location>
        <begin position="145"/>
        <end position="161"/>
    </location>
</feature>
<comment type="subcellular location">
    <subcellularLocation>
        <location evidence="1">Mitochondrion inner membrane</location>
        <topology evidence="1">Single-pass membrane protein</topology>
    </subcellularLocation>
</comment>
<dbReference type="Pfam" id="PF15013">
    <property type="entry name" value="CCSMST1"/>
    <property type="match status" value="1"/>
</dbReference>
<keyword evidence="4" id="KW-0812">Transmembrane</keyword>
<keyword evidence="7" id="KW-0249">Electron transport</keyword>
<evidence type="ECO:0000313" key="14">
    <source>
        <dbReference type="Proteomes" id="UP000288216"/>
    </source>
</evidence>
<sequence length="161" mass="17635">MMIGAAAGAGLVRALGIPSPSACHRLGATFTGFVPRRNNNAAKAFFSTTPGDDKSSPKSNDNDGAIKFSTSKASYRVWTVDKSLGSNYQKPWWKVLPLSLAGIAFLIWCFLRKETEIDSTLDQTLLDHLPDFKKPAIEPEEHGNQRNIKQMQNAAATGNRR</sequence>
<keyword evidence="3" id="KW-0679">Respiratory chain</keyword>
<evidence type="ECO:0000256" key="1">
    <source>
        <dbReference type="ARBA" id="ARBA00004434"/>
    </source>
</evidence>
<keyword evidence="5" id="KW-0732">Signal</keyword>
<proteinExistence type="inferred from homology"/>
<evidence type="ECO:0000256" key="4">
    <source>
        <dbReference type="ARBA" id="ARBA00022692"/>
    </source>
</evidence>
<dbReference type="GO" id="GO:0005743">
    <property type="term" value="C:mitochondrial inner membrane"/>
    <property type="evidence" value="ECO:0007669"/>
    <property type="project" value="UniProtKB-SubCell"/>
</dbReference>
<dbReference type="PRINTS" id="PR02042">
    <property type="entry name" value="CCSMST1"/>
</dbReference>
<dbReference type="OrthoDB" id="5783753at2759"/>
<evidence type="ECO:0000256" key="6">
    <source>
        <dbReference type="ARBA" id="ARBA00022792"/>
    </source>
</evidence>